<dbReference type="PROSITE" id="PS50164">
    <property type="entry name" value="GIY_YIG"/>
    <property type="match status" value="1"/>
</dbReference>
<dbReference type="SUPFAM" id="SSF52540">
    <property type="entry name" value="P-loop containing nucleoside triphosphate hydrolases"/>
    <property type="match status" value="2"/>
</dbReference>
<feature type="domain" description="GIY-YIG" evidence="1">
    <location>
        <begin position="25"/>
        <end position="100"/>
    </location>
</feature>
<dbReference type="RefSeq" id="WP_021763763.1">
    <property type="nucleotide sequence ID" value="NZ_JACHVP010000001.1"/>
</dbReference>
<dbReference type="InterPro" id="IPR003593">
    <property type="entry name" value="AAA+_ATPase"/>
</dbReference>
<organism evidence="2 3">
    <name type="scientific">Leifsonia aquatica</name>
    <name type="common">Corynebacterium aquaticum</name>
    <dbReference type="NCBI Taxonomy" id="144185"/>
    <lineage>
        <taxon>Bacteria</taxon>
        <taxon>Bacillati</taxon>
        <taxon>Actinomycetota</taxon>
        <taxon>Actinomycetes</taxon>
        <taxon>Micrococcales</taxon>
        <taxon>Microbacteriaceae</taxon>
        <taxon>Leifsonia</taxon>
    </lineage>
</organism>
<accession>A0A7W4UVS7</accession>
<sequence length="571" mass="65094">MTSFDIVPLLRTEPSGDTGDARLLNWPVVYVMDDSSSVYVGETLSATSRMRQHNADRSKDSLASVRVILHDEFNKSVCLDLESFLIRMFAGDGTFEVLNRNEGVTDAQYFDRERYQADFNVIFESLRSRGLFERTIPQIENSDLFKFSPFKALTTDQAVAVENIVEGLLHDYRMPRGKPIVIQGDPGTGKTIVAIYLIKLLRDIGEGRGTLEPDEDSRFSDFFVSENQELLERSTVGLVVPQQSLRRTLERVFKRVPGLKEVRVLTPFQVGTSETKFDLLIVDEAHRLNHRANQPAGPLNALFPRINEKLFGRDDYEFTQLDWILAQSHHQVLLVDGEQSVRPSDLPSAAVRELISEAKNGHQFYRLHSQLRVKAGDDYTAYIRAILRGDSPDPRAFDGYDLRFFEDLATMREEVLARDAEAGLSRMVAGYAWEWQSRKNPAAFDIELDGVALRWNSTQTDWINSPGSLDEVGSIHTVQGYDLNYAGVIIGPDLRYEPGRGIWFDRTSYFDKKGMEDNRKRGIRYSDDDILEYVKNIYGVLLTRGIRGTYVYVCDGGLREYLRPYFGRTRA</sequence>
<dbReference type="Pfam" id="PF09848">
    <property type="entry name" value="SLFN-g3_helicase"/>
    <property type="match status" value="1"/>
</dbReference>
<dbReference type="InterPro" id="IPR018647">
    <property type="entry name" value="SLFN_3-like_DNA/RNA_helicase"/>
</dbReference>
<evidence type="ECO:0000313" key="2">
    <source>
        <dbReference type="EMBL" id="MBB2967210.1"/>
    </source>
</evidence>
<gene>
    <name evidence="2" type="ORF">FHX33_001942</name>
</gene>
<dbReference type="AlphaFoldDB" id="A0A7W4UVS7"/>
<reference evidence="2 3" key="1">
    <citation type="submission" date="2020-08" db="EMBL/GenBank/DDBJ databases">
        <title>Sequencing the genomes of 1000 actinobacteria strains.</title>
        <authorList>
            <person name="Klenk H.-P."/>
        </authorList>
    </citation>
    <scope>NUCLEOTIDE SEQUENCE [LARGE SCALE GENOMIC DNA]</scope>
    <source>
        <strain evidence="2 3">DSM 20146</strain>
    </source>
</reference>
<keyword evidence="3" id="KW-1185">Reference proteome</keyword>
<dbReference type="Gene3D" id="3.40.50.300">
    <property type="entry name" value="P-loop containing nucleotide triphosphate hydrolases"/>
    <property type="match status" value="1"/>
</dbReference>
<name>A0A7W4UVS7_LEIAQ</name>
<proteinExistence type="predicted"/>
<evidence type="ECO:0000313" key="3">
    <source>
        <dbReference type="Proteomes" id="UP000538196"/>
    </source>
</evidence>
<dbReference type="CDD" id="cd10439">
    <property type="entry name" value="GIY-YIG_COG3410"/>
    <property type="match status" value="1"/>
</dbReference>
<evidence type="ECO:0000259" key="1">
    <source>
        <dbReference type="PROSITE" id="PS50164"/>
    </source>
</evidence>
<protein>
    <recommendedName>
        <fullName evidence="1">GIY-YIG domain-containing protein</fullName>
    </recommendedName>
</protein>
<dbReference type="InterPro" id="IPR027417">
    <property type="entry name" value="P-loop_NTPase"/>
</dbReference>
<dbReference type="Proteomes" id="UP000538196">
    <property type="component" value="Unassembled WGS sequence"/>
</dbReference>
<comment type="caution">
    <text evidence="2">The sequence shown here is derived from an EMBL/GenBank/DDBJ whole genome shotgun (WGS) entry which is preliminary data.</text>
</comment>
<dbReference type="EMBL" id="JACHVP010000001">
    <property type="protein sequence ID" value="MBB2967210.1"/>
    <property type="molecule type" value="Genomic_DNA"/>
</dbReference>
<dbReference type="SMART" id="SM00382">
    <property type="entry name" value="AAA"/>
    <property type="match status" value="1"/>
</dbReference>
<dbReference type="InterPro" id="IPR000305">
    <property type="entry name" value="GIY-YIG_endonuc"/>
</dbReference>